<proteinExistence type="predicted"/>
<dbReference type="Gene3D" id="3.40.50.150">
    <property type="entry name" value="Vaccinia Virus protein VP39"/>
    <property type="match status" value="1"/>
</dbReference>
<dbReference type="Pfam" id="PF08241">
    <property type="entry name" value="Methyltransf_11"/>
    <property type="match status" value="1"/>
</dbReference>
<evidence type="ECO:0000313" key="5">
    <source>
        <dbReference type="Proteomes" id="UP001254257"/>
    </source>
</evidence>
<dbReference type="SUPFAM" id="SSF53335">
    <property type="entry name" value="S-adenosyl-L-methionine-dependent methyltransferases"/>
    <property type="match status" value="1"/>
</dbReference>
<dbReference type="EMBL" id="JAWDID010000021">
    <property type="protein sequence ID" value="MDU0341200.1"/>
    <property type="molecule type" value="Genomic_DNA"/>
</dbReference>
<dbReference type="PANTHER" id="PTHR13090">
    <property type="entry name" value="ARGININE-HYDROXYLASE NDUFAF5, MITOCHONDRIAL"/>
    <property type="match status" value="1"/>
</dbReference>
<keyword evidence="5" id="KW-1185">Reference proteome</keyword>
<keyword evidence="1 4" id="KW-0489">Methyltransferase</keyword>
<dbReference type="Proteomes" id="UP001254257">
    <property type="component" value="Unassembled WGS sequence"/>
</dbReference>
<dbReference type="InterPro" id="IPR013216">
    <property type="entry name" value="Methyltransf_11"/>
</dbReference>
<reference evidence="4 5" key="1">
    <citation type="submission" date="2023-09" db="EMBL/GenBank/DDBJ databases">
        <title>Whole genome shotgun sequencing (WGS) of Bosea sp. ZW T0_25, isolated from stored onions (Allium cepa).</title>
        <authorList>
            <person name="Stoll D.A."/>
            <person name="Huch M."/>
        </authorList>
    </citation>
    <scope>NUCLEOTIDE SEQUENCE [LARGE SCALE GENOMIC DNA]</scope>
    <source>
        <strain evidence="4 5">ZW T0_25</strain>
    </source>
</reference>
<protein>
    <submittedName>
        <fullName evidence="4">Methyltransferase domain-containing protein</fullName>
    </submittedName>
</protein>
<keyword evidence="2" id="KW-0808">Transferase</keyword>
<name>A0ABU3S8T7_9HYPH</name>
<organism evidence="4 5">
    <name type="scientific">Bosea rubneri</name>
    <dbReference type="NCBI Taxonomy" id="3075434"/>
    <lineage>
        <taxon>Bacteria</taxon>
        <taxon>Pseudomonadati</taxon>
        <taxon>Pseudomonadota</taxon>
        <taxon>Alphaproteobacteria</taxon>
        <taxon>Hyphomicrobiales</taxon>
        <taxon>Boseaceae</taxon>
        <taxon>Bosea</taxon>
    </lineage>
</organism>
<evidence type="ECO:0000259" key="3">
    <source>
        <dbReference type="Pfam" id="PF08241"/>
    </source>
</evidence>
<evidence type="ECO:0000256" key="1">
    <source>
        <dbReference type="ARBA" id="ARBA00022603"/>
    </source>
</evidence>
<dbReference type="PANTHER" id="PTHR13090:SF1">
    <property type="entry name" value="ARGININE-HYDROXYLASE NDUFAF5, MITOCHONDRIAL"/>
    <property type="match status" value="1"/>
</dbReference>
<dbReference type="GO" id="GO:0008168">
    <property type="term" value="F:methyltransferase activity"/>
    <property type="evidence" value="ECO:0007669"/>
    <property type="project" value="UniProtKB-KW"/>
</dbReference>
<dbReference type="RefSeq" id="WP_316019032.1">
    <property type="nucleotide sequence ID" value="NZ_JAWDID010000021.1"/>
</dbReference>
<feature type="domain" description="Methyltransferase type 11" evidence="3">
    <location>
        <begin position="74"/>
        <end position="130"/>
    </location>
</feature>
<dbReference type="GO" id="GO:0032259">
    <property type="term" value="P:methylation"/>
    <property type="evidence" value="ECO:0007669"/>
    <property type="project" value="UniProtKB-KW"/>
</dbReference>
<accession>A0ABU3S8T7</accession>
<comment type="caution">
    <text evidence="4">The sequence shown here is derived from an EMBL/GenBank/DDBJ whole genome shotgun (WGS) entry which is preliminary data.</text>
</comment>
<evidence type="ECO:0000313" key="4">
    <source>
        <dbReference type="EMBL" id="MDU0341200.1"/>
    </source>
</evidence>
<gene>
    <name evidence="4" type="ORF">RKE40_14980</name>
</gene>
<dbReference type="InterPro" id="IPR050602">
    <property type="entry name" value="Malonyl-ACP_OMT"/>
</dbReference>
<evidence type="ECO:0000256" key="2">
    <source>
        <dbReference type="ARBA" id="ARBA00022679"/>
    </source>
</evidence>
<sequence>MSSLVFDRALYRRRLAAALAAGYPDFLLARCAADLDERLSAVLRRFEVAADLGSALPLAAPVLRQKAESLLRLAEAPDAGADIVGDLEALPFAAASLDLTASLLALHAVNDLPGALLQIRRSLRPDGLFIGCLLAGQSLTELRQALLAAEVEVSGGASPRVAPFADLRDLGSLLQRAGFALPVVDSELVTVRYGDLFGLLRDLRAMGWANALLERSRKPLRRAVLLRAAELYAERFSDADGRLRASFEIVWLSGWAPHESQQKPLRPGSAKARLADALGVTEVGAGEKPGGEGER</sequence>
<dbReference type="InterPro" id="IPR029063">
    <property type="entry name" value="SAM-dependent_MTases_sf"/>
</dbReference>